<accession>A0AA49FLW5</accession>
<dbReference type="AlphaFoldDB" id="A0AA49FLW5"/>
<organism evidence="2">
    <name type="scientific">Candidatus Nitricoxidivorans perseverans</name>
    <dbReference type="NCBI Taxonomy" id="2975601"/>
    <lineage>
        <taxon>Bacteria</taxon>
        <taxon>Pseudomonadati</taxon>
        <taxon>Pseudomonadota</taxon>
        <taxon>Betaproteobacteria</taxon>
        <taxon>Nitrosomonadales</taxon>
        <taxon>Sterolibacteriaceae</taxon>
        <taxon>Candidatus Nitricoxidivorans</taxon>
    </lineage>
</organism>
<reference evidence="2" key="1">
    <citation type="journal article" date="2023" name="Nat. Microbiol.">
        <title>Enrichment and characterization of a nitric oxide-reducing microbial community in a continuous bioreactor.</title>
        <authorList>
            <person name="Garrido-Amador P."/>
            <person name="Stortenbeker N."/>
            <person name="Wessels H.J.C.T."/>
            <person name="Speth D.R."/>
            <person name="Garcia-Heredia I."/>
            <person name="Kartal B."/>
        </authorList>
    </citation>
    <scope>NUCLEOTIDE SEQUENCE</scope>
    <source>
        <strain evidence="2">MAG1</strain>
    </source>
</reference>
<sequence length="326" mass="37136">MRREAPVFVVGMNGSGTTMLADSLGRHPELFMLWEESKVLPYYLNNNGPAILLDNIDARRNLIREIGETKGFWRTNGMQPLLVPDEYMDEPGVPGVISAIYKYLAAKEGKTRWGDKSPNNTFHIAKLAEAFPVAQFVHIIRDGRDAACSFHRRWKYDPLHTIARWKDAVESGRQHGRALAAGRYIEVFYENLTSSPESEMRKVCDFLGLPFDEKVIESGMPHFSALGSDGKHVGRMVANSGKWQRYFNATQIGKMEQIAGKLLSECGYQVAVRGDDKPGSLRRKYWLAKDGFVYSQGVFVKYGIRVLPRYIRHVKTAMKQWRSNRK</sequence>
<keyword evidence="1" id="KW-0808">Transferase</keyword>
<protein>
    <submittedName>
        <fullName evidence="2">Sulfotransferase</fullName>
    </submittedName>
</protein>
<dbReference type="GO" id="GO:0008476">
    <property type="term" value="F:protein-tyrosine sulfotransferase activity"/>
    <property type="evidence" value="ECO:0007669"/>
    <property type="project" value="InterPro"/>
</dbReference>
<dbReference type="Proteomes" id="UP001234916">
    <property type="component" value="Chromosome"/>
</dbReference>
<proteinExistence type="predicted"/>
<dbReference type="KEGG" id="npv:OHM77_02180"/>
<evidence type="ECO:0000256" key="1">
    <source>
        <dbReference type="ARBA" id="ARBA00022679"/>
    </source>
</evidence>
<dbReference type="PANTHER" id="PTHR12788:SF10">
    <property type="entry name" value="PROTEIN-TYROSINE SULFOTRANSFERASE"/>
    <property type="match status" value="1"/>
</dbReference>
<dbReference type="SUPFAM" id="SSF52540">
    <property type="entry name" value="P-loop containing nucleoside triphosphate hydrolases"/>
    <property type="match status" value="1"/>
</dbReference>
<dbReference type="InterPro" id="IPR027417">
    <property type="entry name" value="P-loop_NTPase"/>
</dbReference>
<name>A0AA49FLW5_9PROT</name>
<evidence type="ECO:0000313" key="2">
    <source>
        <dbReference type="EMBL" id="WIM06124.1"/>
    </source>
</evidence>
<dbReference type="PANTHER" id="PTHR12788">
    <property type="entry name" value="PROTEIN-TYROSINE SULFOTRANSFERASE 2"/>
    <property type="match status" value="1"/>
</dbReference>
<dbReference type="Gene3D" id="3.40.50.300">
    <property type="entry name" value="P-loop containing nucleotide triphosphate hydrolases"/>
    <property type="match status" value="1"/>
</dbReference>
<dbReference type="EMBL" id="CP107246">
    <property type="protein sequence ID" value="WIM06124.1"/>
    <property type="molecule type" value="Genomic_DNA"/>
</dbReference>
<dbReference type="InterPro" id="IPR026634">
    <property type="entry name" value="TPST-like"/>
</dbReference>
<dbReference type="Pfam" id="PF13469">
    <property type="entry name" value="Sulfotransfer_3"/>
    <property type="match status" value="1"/>
</dbReference>
<gene>
    <name evidence="2" type="ORF">OHM77_02180</name>
</gene>